<sequence length="133" mass="13977">MMLRIITVLVLAVAPMAHSQEGAGSSCQSLGDRLFTGNCKSFVNYFKDKADYAITQSDSAFKGTVGGAPYPSDACCYDARDFTTSGCSCDATVIEGGKRNGLKENAIRIIARATMFSRCTGSQFGGDISNGGC</sequence>
<accession>A0AAV1IB61</accession>
<evidence type="ECO:0008006" key="4">
    <source>
        <dbReference type="Google" id="ProtNLM"/>
    </source>
</evidence>
<keyword evidence="3" id="KW-1185">Reference proteome</keyword>
<gene>
    <name evidence="2" type="ORF">CVIRNUC_006661</name>
</gene>
<keyword evidence="1" id="KW-0732">Signal</keyword>
<feature type="chain" id="PRO_5043595061" description="Extracellular protein" evidence="1">
    <location>
        <begin position="20"/>
        <end position="133"/>
    </location>
</feature>
<dbReference type="EMBL" id="CAUYUE010000008">
    <property type="protein sequence ID" value="CAK0783462.1"/>
    <property type="molecule type" value="Genomic_DNA"/>
</dbReference>
<reference evidence="2 3" key="1">
    <citation type="submission" date="2023-10" db="EMBL/GenBank/DDBJ databases">
        <authorList>
            <person name="Maclean D."/>
            <person name="Macfadyen A."/>
        </authorList>
    </citation>
    <scope>NUCLEOTIDE SEQUENCE [LARGE SCALE GENOMIC DNA]</scope>
</reference>
<feature type="signal peptide" evidence="1">
    <location>
        <begin position="1"/>
        <end position="19"/>
    </location>
</feature>
<dbReference type="AlphaFoldDB" id="A0AAV1IB61"/>
<evidence type="ECO:0000313" key="2">
    <source>
        <dbReference type="EMBL" id="CAK0783462.1"/>
    </source>
</evidence>
<name>A0AAV1IB61_9CHLO</name>
<comment type="caution">
    <text evidence="2">The sequence shown here is derived from an EMBL/GenBank/DDBJ whole genome shotgun (WGS) entry which is preliminary data.</text>
</comment>
<evidence type="ECO:0000256" key="1">
    <source>
        <dbReference type="SAM" id="SignalP"/>
    </source>
</evidence>
<dbReference type="Proteomes" id="UP001314263">
    <property type="component" value="Unassembled WGS sequence"/>
</dbReference>
<protein>
    <recommendedName>
        <fullName evidence="4">Extracellular protein</fullName>
    </recommendedName>
</protein>
<proteinExistence type="predicted"/>
<organism evidence="2 3">
    <name type="scientific">Coccomyxa viridis</name>
    <dbReference type="NCBI Taxonomy" id="1274662"/>
    <lineage>
        <taxon>Eukaryota</taxon>
        <taxon>Viridiplantae</taxon>
        <taxon>Chlorophyta</taxon>
        <taxon>core chlorophytes</taxon>
        <taxon>Trebouxiophyceae</taxon>
        <taxon>Trebouxiophyceae incertae sedis</taxon>
        <taxon>Coccomyxaceae</taxon>
        <taxon>Coccomyxa</taxon>
    </lineage>
</organism>
<evidence type="ECO:0000313" key="3">
    <source>
        <dbReference type="Proteomes" id="UP001314263"/>
    </source>
</evidence>